<dbReference type="Proteomes" id="UP001597534">
    <property type="component" value="Unassembled WGS sequence"/>
</dbReference>
<evidence type="ECO:0000256" key="3">
    <source>
        <dbReference type="ARBA" id="ARBA00022989"/>
    </source>
</evidence>
<evidence type="ECO:0000313" key="7">
    <source>
        <dbReference type="Proteomes" id="UP001597534"/>
    </source>
</evidence>
<keyword evidence="4 5" id="KW-0472">Membrane</keyword>
<dbReference type="InterPro" id="IPR032808">
    <property type="entry name" value="DoxX"/>
</dbReference>
<evidence type="ECO:0000256" key="5">
    <source>
        <dbReference type="SAM" id="Phobius"/>
    </source>
</evidence>
<dbReference type="RefSeq" id="WP_379810220.1">
    <property type="nucleotide sequence ID" value="NZ_JBHUPC010000008.1"/>
</dbReference>
<evidence type="ECO:0000256" key="2">
    <source>
        <dbReference type="ARBA" id="ARBA00022692"/>
    </source>
</evidence>
<organism evidence="6 7">
    <name type="scientific">Flavobacterium chuncheonense</name>
    <dbReference type="NCBI Taxonomy" id="2026653"/>
    <lineage>
        <taxon>Bacteria</taxon>
        <taxon>Pseudomonadati</taxon>
        <taxon>Bacteroidota</taxon>
        <taxon>Flavobacteriia</taxon>
        <taxon>Flavobacteriales</taxon>
        <taxon>Flavobacteriaceae</taxon>
        <taxon>Flavobacterium</taxon>
    </lineage>
</organism>
<name>A0ABW5YIA4_9FLAO</name>
<feature type="transmembrane region" description="Helical" evidence="5">
    <location>
        <begin position="68"/>
        <end position="88"/>
    </location>
</feature>
<feature type="transmembrane region" description="Helical" evidence="5">
    <location>
        <begin position="100"/>
        <end position="117"/>
    </location>
</feature>
<protein>
    <submittedName>
        <fullName evidence="6">DoxX family protein</fullName>
    </submittedName>
</protein>
<keyword evidence="3 5" id="KW-1133">Transmembrane helix</keyword>
<comment type="caution">
    <text evidence="6">The sequence shown here is derived from an EMBL/GenBank/DDBJ whole genome shotgun (WGS) entry which is preliminary data.</text>
</comment>
<reference evidence="7" key="1">
    <citation type="journal article" date="2019" name="Int. J. Syst. Evol. Microbiol.">
        <title>The Global Catalogue of Microorganisms (GCM) 10K type strain sequencing project: providing services to taxonomists for standard genome sequencing and annotation.</title>
        <authorList>
            <consortium name="The Broad Institute Genomics Platform"/>
            <consortium name="The Broad Institute Genome Sequencing Center for Infectious Disease"/>
            <person name="Wu L."/>
            <person name="Ma J."/>
        </authorList>
    </citation>
    <scope>NUCLEOTIDE SEQUENCE [LARGE SCALE GENOMIC DNA]</scope>
    <source>
        <strain evidence="7">KCTC 22671</strain>
    </source>
</reference>
<keyword evidence="2 5" id="KW-0812">Transmembrane</keyword>
<gene>
    <name evidence="6" type="ORF">ACFS5J_01730</name>
</gene>
<evidence type="ECO:0000313" key="6">
    <source>
        <dbReference type="EMBL" id="MFD2890731.1"/>
    </source>
</evidence>
<evidence type="ECO:0000256" key="1">
    <source>
        <dbReference type="ARBA" id="ARBA00004141"/>
    </source>
</evidence>
<keyword evidence="7" id="KW-1185">Reference proteome</keyword>
<dbReference type="Pfam" id="PF13564">
    <property type="entry name" value="DoxX_2"/>
    <property type="match status" value="1"/>
</dbReference>
<comment type="subcellular location">
    <subcellularLocation>
        <location evidence="1">Membrane</location>
        <topology evidence="1">Multi-pass membrane protein</topology>
    </subcellularLocation>
</comment>
<evidence type="ECO:0000256" key="4">
    <source>
        <dbReference type="ARBA" id="ARBA00023136"/>
    </source>
</evidence>
<dbReference type="EMBL" id="JBHUPC010000008">
    <property type="protein sequence ID" value="MFD2890731.1"/>
    <property type="molecule type" value="Genomic_DNA"/>
</dbReference>
<proteinExistence type="predicted"/>
<accession>A0ABW5YIA4</accession>
<sequence length="127" mass="14172">MSRAKIKYWLLRIVPAIIMLQTLHFKFTAAPESISIFEPIKLEPHGRIATGIFELIAAILLLIPTISIYGAVLGLLIMIGAILSHLFILEIEILNDNGSLFMLACLTFICCSAILFAERNKISIFKK</sequence>